<gene>
    <name evidence="2" type="ORF">VA7868_03593</name>
</gene>
<dbReference type="RefSeq" id="WP_073605191.1">
    <property type="nucleotide sequence ID" value="NZ_FQXZ01000039.1"/>
</dbReference>
<evidence type="ECO:0000256" key="1">
    <source>
        <dbReference type="SAM" id="Phobius"/>
    </source>
</evidence>
<keyword evidence="1" id="KW-1133">Transmembrane helix</keyword>
<name>A0A1M6AJP3_9VIBR</name>
<accession>A0A1M6AJP3</accession>
<feature type="transmembrane region" description="Helical" evidence="1">
    <location>
        <begin position="124"/>
        <end position="146"/>
    </location>
</feature>
<keyword evidence="1" id="KW-0472">Membrane</keyword>
<evidence type="ECO:0008006" key="4">
    <source>
        <dbReference type="Google" id="ProtNLM"/>
    </source>
</evidence>
<protein>
    <recommendedName>
        <fullName evidence="4">YhhN-like protein</fullName>
    </recommendedName>
</protein>
<evidence type="ECO:0000313" key="2">
    <source>
        <dbReference type="EMBL" id="SHI36665.1"/>
    </source>
</evidence>
<organism evidence="2 3">
    <name type="scientific">Vibrio aerogenes CECT 7868</name>
    <dbReference type="NCBI Taxonomy" id="1216006"/>
    <lineage>
        <taxon>Bacteria</taxon>
        <taxon>Pseudomonadati</taxon>
        <taxon>Pseudomonadota</taxon>
        <taxon>Gammaproteobacteria</taxon>
        <taxon>Vibrionales</taxon>
        <taxon>Vibrionaceae</taxon>
        <taxon>Vibrio</taxon>
    </lineage>
</organism>
<feature type="transmembrane region" description="Helical" evidence="1">
    <location>
        <begin position="21"/>
        <end position="41"/>
    </location>
</feature>
<keyword evidence="1" id="KW-0812">Transmembrane</keyword>
<dbReference type="AlphaFoldDB" id="A0A1M6AJP3"/>
<proteinExistence type="predicted"/>
<feature type="transmembrane region" description="Helical" evidence="1">
    <location>
        <begin position="184"/>
        <end position="202"/>
    </location>
</feature>
<feature type="transmembrane region" description="Helical" evidence="1">
    <location>
        <begin position="99"/>
        <end position="117"/>
    </location>
</feature>
<keyword evidence="3" id="KW-1185">Reference proteome</keyword>
<dbReference type="Proteomes" id="UP000184608">
    <property type="component" value="Unassembled WGS sequence"/>
</dbReference>
<dbReference type="EMBL" id="FQXZ01000039">
    <property type="protein sequence ID" value="SHI36665.1"/>
    <property type="molecule type" value="Genomic_DNA"/>
</dbReference>
<feature type="transmembrane region" description="Helical" evidence="1">
    <location>
        <begin position="47"/>
        <end position="66"/>
    </location>
</feature>
<reference evidence="2 3" key="1">
    <citation type="submission" date="2016-11" db="EMBL/GenBank/DDBJ databases">
        <authorList>
            <person name="Jaros S."/>
            <person name="Januszkiewicz K."/>
            <person name="Wedrychowicz H."/>
        </authorList>
    </citation>
    <scope>NUCLEOTIDE SEQUENCE [LARGE SCALE GENOMIC DNA]</scope>
    <source>
        <strain evidence="2 3">CECT 7868</strain>
    </source>
</reference>
<feature type="transmembrane region" description="Helical" evidence="1">
    <location>
        <begin position="152"/>
        <end position="172"/>
    </location>
</feature>
<dbReference type="OrthoDB" id="5868249at2"/>
<sequence length="203" mass="22982">MGEKGRYLLLTAYGVDRPTRYFFYISIACTLLLLLSVTIKLPIVSSFTASGMVGFSGYLVFIWLFLSCTHQRFSFLAFVLTSISLNLTFWLRISHPVQIWLLISILAVSIVMLLLVLPRIDHKLFPVFIVGLLMVSFVWAACEFWLQEHSLRAGAGTTGTILWALVTFRVMLYPAYTKQNQLNMWVIVGYQISLAGIAGSLLW</sequence>
<feature type="transmembrane region" description="Helical" evidence="1">
    <location>
        <begin position="73"/>
        <end position="93"/>
    </location>
</feature>
<evidence type="ECO:0000313" key="3">
    <source>
        <dbReference type="Proteomes" id="UP000184608"/>
    </source>
</evidence>